<evidence type="ECO:0000313" key="5">
    <source>
        <dbReference type="Proteomes" id="UP000032670"/>
    </source>
</evidence>
<accession>A0A2Z5ZKK4</accession>
<organism evidence="3 6">
    <name type="scientific">Acetobacter orientalis</name>
    <dbReference type="NCBI Taxonomy" id="146474"/>
    <lineage>
        <taxon>Bacteria</taxon>
        <taxon>Pseudomonadati</taxon>
        <taxon>Pseudomonadota</taxon>
        <taxon>Alphaproteobacteria</taxon>
        <taxon>Acetobacterales</taxon>
        <taxon>Acetobacteraceae</taxon>
        <taxon>Acetobacter</taxon>
    </lineage>
</organism>
<evidence type="ECO:0000313" key="3">
    <source>
        <dbReference type="EMBL" id="BBC81081.1"/>
    </source>
</evidence>
<feature type="signal peptide" evidence="1">
    <location>
        <begin position="1"/>
        <end position="24"/>
    </location>
</feature>
<protein>
    <submittedName>
        <fullName evidence="4">ABC transporter ferrichrome transport</fullName>
    </submittedName>
    <submittedName>
        <fullName evidence="3">Ferrichrome ABC transporter substrate-binding protein</fullName>
    </submittedName>
</protein>
<dbReference type="Proteomes" id="UP000270034">
    <property type="component" value="Chromosome"/>
</dbReference>
<evidence type="ECO:0000313" key="4">
    <source>
        <dbReference type="EMBL" id="GAN66446.1"/>
    </source>
</evidence>
<dbReference type="GeneID" id="76204590"/>
<gene>
    <name evidence="4" type="ORF">Abor_022_023</name>
    <name evidence="3" type="ORF">AcetOrient_orf04161</name>
</gene>
<proteinExistence type="predicted"/>
<keyword evidence="1" id="KW-0732">Signal</keyword>
<dbReference type="PANTHER" id="PTHR30535:SF4">
    <property type="entry name" value="HEMIN-BINDING PERIPLASMIC PROTEIN HMUT"/>
    <property type="match status" value="1"/>
</dbReference>
<feature type="chain" id="PRO_5033776752" evidence="1">
    <location>
        <begin position="25"/>
        <end position="283"/>
    </location>
</feature>
<evidence type="ECO:0000259" key="2">
    <source>
        <dbReference type="PROSITE" id="PS50983"/>
    </source>
</evidence>
<reference evidence="4 5" key="1">
    <citation type="submission" date="2012-11" db="EMBL/GenBank/DDBJ databases">
        <title>Whole genome sequence of Acetobacter orientalis 21F-2.</title>
        <authorList>
            <person name="Azuma Y."/>
            <person name="Higashiura N."/>
            <person name="Hirakawa H."/>
            <person name="Matsushita K."/>
        </authorList>
    </citation>
    <scope>NUCLEOTIDE SEQUENCE [LARGE SCALE GENOMIC DNA]</scope>
    <source>
        <strain evidence="4 5">21F-2</strain>
    </source>
</reference>
<evidence type="ECO:0000313" key="6">
    <source>
        <dbReference type="Proteomes" id="UP000270034"/>
    </source>
</evidence>
<dbReference type="AlphaFoldDB" id="A0A2Z5ZKK4"/>
<dbReference type="Gene3D" id="3.40.50.1980">
    <property type="entry name" value="Nitrogenase molybdenum iron protein domain"/>
    <property type="match status" value="2"/>
</dbReference>
<evidence type="ECO:0000256" key="1">
    <source>
        <dbReference type="SAM" id="SignalP"/>
    </source>
</evidence>
<dbReference type="InterPro" id="IPR050902">
    <property type="entry name" value="ABC_Transporter_SBP"/>
</dbReference>
<feature type="domain" description="Fe/B12 periplasmic-binding" evidence="2">
    <location>
        <begin position="27"/>
        <end position="279"/>
    </location>
</feature>
<dbReference type="EMBL" id="BAMX01000022">
    <property type="protein sequence ID" value="GAN66446.1"/>
    <property type="molecule type" value="Genomic_DNA"/>
</dbReference>
<sequence>MIKRSLRACIIAFGACAVVGQAYALPRVASLNLCTDQLLLELAQPEQIVGLTPLARDCWSAVLCEQAQQAPVMRPTAENIVALHPDVVLGGVYTAAVAMQAARESGAQVLAIPPAKSLADIPVQIMQVATAIGVPERGHALVQAFERRLAALTQPRSQTDPTAAVYAANGFVTHAGTLPDDVLAHAGFRNYSTIIGQHRSAHFPMEVLIAHPPDLLILDRSGRGNSLAQSLLDHPALQEAFAGKRHLNIPARLWLCGLPQTLDSIALLKAAHRAENGPERQIP</sequence>
<name>A0A2Z5ZKK4_9PROT</name>
<reference evidence="3 6" key="2">
    <citation type="submission" date="2018-02" db="EMBL/GenBank/DDBJ databases">
        <title>Acetobacter orientalis genome.</title>
        <authorList>
            <person name="Nakashima N."/>
            <person name="Tamura T."/>
        </authorList>
    </citation>
    <scope>NUCLEOTIDE SEQUENCE [LARGE SCALE GENOMIC DNA]</scope>
    <source>
        <strain evidence="3 6">FAN1</strain>
    </source>
</reference>
<dbReference type="KEGG" id="aot:AcetOri_orf04161"/>
<dbReference type="InterPro" id="IPR002491">
    <property type="entry name" value="ABC_transptr_periplasmic_BD"/>
</dbReference>
<accession>A0A0D6NM53</accession>
<dbReference type="RefSeq" id="WP_048841494.1">
    <property type="nucleotide sequence ID" value="NZ_BAMX01000022.1"/>
</dbReference>
<dbReference type="PANTHER" id="PTHR30535">
    <property type="entry name" value="VITAMIN B12-BINDING PROTEIN"/>
    <property type="match status" value="1"/>
</dbReference>
<dbReference type="PROSITE" id="PS50983">
    <property type="entry name" value="FE_B12_PBP"/>
    <property type="match status" value="1"/>
</dbReference>
<dbReference type="STRING" id="1231341.Abor_022_023"/>
<dbReference type="Pfam" id="PF01497">
    <property type="entry name" value="Peripla_BP_2"/>
    <property type="match status" value="1"/>
</dbReference>
<dbReference type="SUPFAM" id="SSF53807">
    <property type="entry name" value="Helical backbone' metal receptor"/>
    <property type="match status" value="1"/>
</dbReference>
<keyword evidence="5" id="KW-1185">Reference proteome</keyword>
<dbReference type="EMBL" id="AP018515">
    <property type="protein sequence ID" value="BBC81081.1"/>
    <property type="molecule type" value="Genomic_DNA"/>
</dbReference>
<dbReference type="Proteomes" id="UP000032670">
    <property type="component" value="Unassembled WGS sequence"/>
</dbReference>